<evidence type="ECO:0000256" key="2">
    <source>
        <dbReference type="ARBA" id="ARBA00023125"/>
    </source>
</evidence>
<dbReference type="InterPro" id="IPR050397">
    <property type="entry name" value="Env_Response_Regulators"/>
</dbReference>
<dbReference type="Proteomes" id="UP000324781">
    <property type="component" value="Unassembled WGS sequence"/>
</dbReference>
<name>A0A1M6AGQ4_9FIRM</name>
<dbReference type="SUPFAM" id="SSF51206">
    <property type="entry name" value="cAMP-binding domain-like"/>
    <property type="match status" value="1"/>
</dbReference>
<dbReference type="AlphaFoldDB" id="A0A1M6AGQ4"/>
<evidence type="ECO:0000256" key="1">
    <source>
        <dbReference type="ARBA" id="ARBA00023015"/>
    </source>
</evidence>
<dbReference type="InterPro" id="IPR000595">
    <property type="entry name" value="cNMP-bd_dom"/>
</dbReference>
<dbReference type="Pfam" id="PF13545">
    <property type="entry name" value="HTH_Crp_2"/>
    <property type="match status" value="1"/>
</dbReference>
<dbReference type="PROSITE" id="PS51063">
    <property type="entry name" value="HTH_CRP_2"/>
    <property type="match status" value="1"/>
</dbReference>
<dbReference type="CDD" id="cd00038">
    <property type="entry name" value="CAP_ED"/>
    <property type="match status" value="1"/>
</dbReference>
<feature type="domain" description="Cyclic nucleotide-binding" evidence="4">
    <location>
        <begin position="27"/>
        <end position="139"/>
    </location>
</feature>
<evidence type="ECO:0000313" key="7">
    <source>
        <dbReference type="Proteomes" id="UP000324781"/>
    </source>
</evidence>
<dbReference type="OrthoDB" id="9776746at2"/>
<reference evidence="6 7" key="1">
    <citation type="submission" date="2016-11" db="EMBL/GenBank/DDBJ databases">
        <authorList>
            <person name="Varghese N."/>
            <person name="Submissions S."/>
        </authorList>
    </citation>
    <scope>NUCLEOTIDE SEQUENCE [LARGE SCALE GENOMIC DNA]</scope>
    <source>
        <strain evidence="6 7">DSM 19027</strain>
    </source>
</reference>
<keyword evidence="1" id="KW-0805">Transcription regulation</keyword>
<dbReference type="GO" id="GO:0003700">
    <property type="term" value="F:DNA-binding transcription factor activity"/>
    <property type="evidence" value="ECO:0007669"/>
    <property type="project" value="TreeGrafter"/>
</dbReference>
<dbReference type="InterPro" id="IPR018490">
    <property type="entry name" value="cNMP-bd_dom_sf"/>
</dbReference>
<dbReference type="GO" id="GO:0003677">
    <property type="term" value="F:DNA binding"/>
    <property type="evidence" value="ECO:0007669"/>
    <property type="project" value="UniProtKB-KW"/>
</dbReference>
<dbReference type="PANTHER" id="PTHR24567">
    <property type="entry name" value="CRP FAMILY TRANSCRIPTIONAL REGULATORY PROTEIN"/>
    <property type="match status" value="1"/>
</dbReference>
<organism evidence="6 7">
    <name type="scientific">Thermoclostridium caenicola</name>
    <dbReference type="NCBI Taxonomy" id="659425"/>
    <lineage>
        <taxon>Bacteria</taxon>
        <taxon>Bacillati</taxon>
        <taxon>Bacillota</taxon>
        <taxon>Clostridia</taxon>
        <taxon>Eubacteriales</taxon>
        <taxon>Oscillospiraceae</taxon>
        <taxon>Thermoclostridium</taxon>
    </lineage>
</organism>
<accession>A0A1M6AGQ4</accession>
<dbReference type="SMART" id="SM00419">
    <property type="entry name" value="HTH_CRP"/>
    <property type="match status" value="1"/>
</dbReference>
<dbReference type="GO" id="GO:0005829">
    <property type="term" value="C:cytosol"/>
    <property type="evidence" value="ECO:0007669"/>
    <property type="project" value="TreeGrafter"/>
</dbReference>
<dbReference type="InterPro" id="IPR014710">
    <property type="entry name" value="RmlC-like_jellyroll"/>
</dbReference>
<keyword evidence="2" id="KW-0238">DNA-binding</keyword>
<dbReference type="InterPro" id="IPR036390">
    <property type="entry name" value="WH_DNA-bd_sf"/>
</dbReference>
<dbReference type="InterPro" id="IPR036388">
    <property type="entry name" value="WH-like_DNA-bd_sf"/>
</dbReference>
<keyword evidence="3" id="KW-0804">Transcription</keyword>
<dbReference type="PROSITE" id="PS50042">
    <property type="entry name" value="CNMP_BINDING_3"/>
    <property type="match status" value="1"/>
</dbReference>
<evidence type="ECO:0000256" key="3">
    <source>
        <dbReference type="ARBA" id="ARBA00023163"/>
    </source>
</evidence>
<dbReference type="EMBL" id="FQZP01000001">
    <property type="protein sequence ID" value="SHI35607.1"/>
    <property type="molecule type" value="Genomic_DNA"/>
</dbReference>
<gene>
    <name evidence="6" type="ORF">SAMN05444373_100132</name>
</gene>
<evidence type="ECO:0000259" key="5">
    <source>
        <dbReference type="PROSITE" id="PS51063"/>
    </source>
</evidence>
<dbReference type="Gene3D" id="1.10.10.10">
    <property type="entry name" value="Winged helix-like DNA-binding domain superfamily/Winged helix DNA-binding domain"/>
    <property type="match status" value="1"/>
</dbReference>
<sequence>MLDDKTLAELRKAFPFVEELGHSMNLLRDSASLHRFDAGAFLMDENRHCPGVIFILSGVIRILKISEEGREITLYRIGRGETCVLTVACLLGVGDVPFPVSAIAEQDATVVLIPAETFKKLFYASLPVQKFIFSAMSAKFYSVLGLIENMTFKRTSDRLKDYLISKTAGGVYPLYATHEAIAADLGTAREVVSRLLKDLESKGIVSLSRGKILLLKP</sequence>
<protein>
    <submittedName>
        <fullName evidence="6">CRP/FNR family transcriptional regulator, anaerobic regulatory protein</fullName>
    </submittedName>
</protein>
<dbReference type="Gene3D" id="2.60.120.10">
    <property type="entry name" value="Jelly Rolls"/>
    <property type="match status" value="1"/>
</dbReference>
<dbReference type="InterPro" id="IPR012318">
    <property type="entry name" value="HTH_CRP"/>
</dbReference>
<evidence type="ECO:0000259" key="4">
    <source>
        <dbReference type="PROSITE" id="PS50042"/>
    </source>
</evidence>
<dbReference type="SUPFAM" id="SSF46785">
    <property type="entry name" value="Winged helix' DNA-binding domain"/>
    <property type="match status" value="1"/>
</dbReference>
<feature type="domain" description="HTH crp-type" evidence="5">
    <location>
        <begin position="153"/>
        <end position="217"/>
    </location>
</feature>
<proteinExistence type="predicted"/>
<dbReference type="RefSeq" id="WP_149677322.1">
    <property type="nucleotide sequence ID" value="NZ_DAONMB010000254.1"/>
</dbReference>
<dbReference type="PANTHER" id="PTHR24567:SF74">
    <property type="entry name" value="HTH-TYPE TRANSCRIPTIONAL REGULATOR ARCR"/>
    <property type="match status" value="1"/>
</dbReference>
<dbReference type="Pfam" id="PF00027">
    <property type="entry name" value="cNMP_binding"/>
    <property type="match status" value="1"/>
</dbReference>
<keyword evidence="7" id="KW-1185">Reference proteome</keyword>
<evidence type="ECO:0000313" key="6">
    <source>
        <dbReference type="EMBL" id="SHI35607.1"/>
    </source>
</evidence>